<evidence type="ECO:0000259" key="12">
    <source>
        <dbReference type="PROSITE" id="PS51745"/>
    </source>
</evidence>
<dbReference type="InterPro" id="IPR044835">
    <property type="entry name" value="ARF_plant"/>
</dbReference>
<dbReference type="SUPFAM" id="SSF101936">
    <property type="entry name" value="DNA-binding pseudobarrel domain"/>
    <property type="match status" value="1"/>
</dbReference>
<keyword evidence="6 9" id="KW-0804">Transcription</keyword>
<evidence type="ECO:0000256" key="9">
    <source>
        <dbReference type="RuleBase" id="RU004561"/>
    </source>
</evidence>
<comment type="subcellular location">
    <subcellularLocation>
        <location evidence="2 9">Nucleus</location>
    </subcellularLocation>
</comment>
<dbReference type="FunFam" id="2.40.330.10:FF:000001">
    <property type="entry name" value="Auxin response factor"/>
    <property type="match status" value="1"/>
</dbReference>
<dbReference type="PROSITE" id="PS50863">
    <property type="entry name" value="B3"/>
    <property type="match status" value="1"/>
</dbReference>
<dbReference type="PROSITE" id="PS51745">
    <property type="entry name" value="PB1"/>
    <property type="match status" value="1"/>
</dbReference>
<evidence type="ECO:0000256" key="1">
    <source>
        <dbReference type="ARBA" id="ARBA00003182"/>
    </source>
</evidence>
<protein>
    <recommendedName>
        <fullName evidence="9">Auxin response factor</fullName>
    </recommendedName>
</protein>
<name>A0A8D7AGR4_MUSAM</name>
<gene>
    <name evidence="13" type="ORF">GSMUA_185040.1</name>
</gene>
<comment type="subunit">
    <text evidence="9">Homodimers and heterodimers.</text>
</comment>
<organism evidence="13">
    <name type="scientific">Musa acuminata subsp. malaccensis</name>
    <name type="common">Wild banana</name>
    <name type="synonym">Musa malaccensis</name>
    <dbReference type="NCBI Taxonomy" id="214687"/>
    <lineage>
        <taxon>Eukaryota</taxon>
        <taxon>Viridiplantae</taxon>
        <taxon>Streptophyta</taxon>
        <taxon>Embryophyta</taxon>
        <taxon>Tracheophyta</taxon>
        <taxon>Spermatophyta</taxon>
        <taxon>Magnoliopsida</taxon>
        <taxon>Liliopsida</taxon>
        <taxon>Zingiberales</taxon>
        <taxon>Musaceae</taxon>
        <taxon>Musa</taxon>
    </lineage>
</organism>
<feature type="domain" description="PB1" evidence="12">
    <location>
        <begin position="1049"/>
        <end position="1117"/>
    </location>
</feature>
<dbReference type="Gene3D" id="3.10.20.90">
    <property type="entry name" value="Phosphatidylinositol 3-kinase Catalytic Subunit, Chain A, domain 1"/>
    <property type="match status" value="1"/>
</dbReference>
<dbReference type="InterPro" id="IPR010525">
    <property type="entry name" value="ARF_dom"/>
</dbReference>
<dbReference type="EMBL" id="HG996471">
    <property type="protein sequence ID" value="CAG1848709.1"/>
    <property type="molecule type" value="Genomic_DNA"/>
</dbReference>
<dbReference type="InterPro" id="IPR015300">
    <property type="entry name" value="DNA-bd_pseudobarrel_sf"/>
</dbReference>
<dbReference type="Pfam" id="PF02362">
    <property type="entry name" value="B3"/>
    <property type="match status" value="1"/>
</dbReference>
<evidence type="ECO:0000256" key="5">
    <source>
        <dbReference type="ARBA" id="ARBA00023125"/>
    </source>
</evidence>
<dbReference type="AlphaFoldDB" id="A0A8D7AGR4"/>
<dbReference type="PANTHER" id="PTHR31384">
    <property type="entry name" value="AUXIN RESPONSE FACTOR 4-RELATED"/>
    <property type="match status" value="1"/>
</dbReference>
<dbReference type="CDD" id="cd10017">
    <property type="entry name" value="B3_DNA"/>
    <property type="match status" value="1"/>
</dbReference>
<comment type="similarity">
    <text evidence="3 9">Belongs to the ARF family.</text>
</comment>
<dbReference type="InterPro" id="IPR003340">
    <property type="entry name" value="B3_DNA-bd"/>
</dbReference>
<dbReference type="InterPro" id="IPR053793">
    <property type="entry name" value="PB1-like"/>
</dbReference>
<feature type="region of interest" description="Disordered" evidence="10">
    <location>
        <begin position="662"/>
        <end position="697"/>
    </location>
</feature>
<evidence type="ECO:0000256" key="8">
    <source>
        <dbReference type="ARBA" id="ARBA00023294"/>
    </source>
</evidence>
<dbReference type="GO" id="GO:0006355">
    <property type="term" value="P:regulation of DNA-templated transcription"/>
    <property type="evidence" value="ECO:0007669"/>
    <property type="project" value="InterPro"/>
</dbReference>
<dbReference type="Gene3D" id="2.30.30.1040">
    <property type="match status" value="1"/>
</dbReference>
<dbReference type="PANTHER" id="PTHR31384:SF10">
    <property type="entry name" value="AUXIN RESPONSE FACTOR 5"/>
    <property type="match status" value="1"/>
</dbReference>
<comment type="function">
    <text evidence="1 9">Auxin response factors (ARFs) are transcriptional factors that bind specifically to the DNA sequence 5'-TGTCTC-3' found in the auxin-responsive promoter elements (AuxREs).</text>
</comment>
<dbReference type="SUPFAM" id="SSF54277">
    <property type="entry name" value="CAD &amp; PB1 domains"/>
    <property type="match status" value="1"/>
</dbReference>
<evidence type="ECO:0000256" key="2">
    <source>
        <dbReference type="ARBA" id="ARBA00004123"/>
    </source>
</evidence>
<dbReference type="Pfam" id="PF06507">
    <property type="entry name" value="ARF_AD"/>
    <property type="match status" value="1"/>
</dbReference>
<accession>A0A8D7AGR4</accession>
<feature type="compositionally biased region" description="Polar residues" evidence="10">
    <location>
        <begin position="662"/>
        <end position="674"/>
    </location>
</feature>
<keyword evidence="4 9" id="KW-0805">Transcription regulation</keyword>
<dbReference type="SMART" id="SM01019">
    <property type="entry name" value="B3"/>
    <property type="match status" value="1"/>
</dbReference>
<reference evidence="13" key="1">
    <citation type="submission" date="2021-03" db="EMBL/GenBank/DDBJ databases">
        <authorList>
            <consortium name="Genoscope - CEA"/>
            <person name="William W."/>
        </authorList>
    </citation>
    <scope>NUCLEOTIDE SEQUENCE</scope>
    <source>
        <strain evidence="13">Doubled-haploid Pahang</strain>
    </source>
</reference>
<dbReference type="FunFam" id="2.30.30.1040:FF:000001">
    <property type="entry name" value="Auxin response factor"/>
    <property type="match status" value="1"/>
</dbReference>
<dbReference type="GO" id="GO:0003677">
    <property type="term" value="F:DNA binding"/>
    <property type="evidence" value="ECO:0007669"/>
    <property type="project" value="UniProtKB-KW"/>
</dbReference>
<evidence type="ECO:0000256" key="7">
    <source>
        <dbReference type="ARBA" id="ARBA00023242"/>
    </source>
</evidence>
<feature type="domain" description="TF-B3" evidence="11">
    <location>
        <begin position="271"/>
        <end position="373"/>
    </location>
</feature>
<keyword evidence="8 9" id="KW-0927">Auxin signaling pathway</keyword>
<evidence type="ECO:0000259" key="11">
    <source>
        <dbReference type="PROSITE" id="PS50863"/>
    </source>
</evidence>
<dbReference type="GO" id="GO:0009734">
    <property type="term" value="P:auxin-activated signaling pathway"/>
    <property type="evidence" value="ECO:0007669"/>
    <property type="project" value="UniProtKB-KW"/>
</dbReference>
<evidence type="ECO:0000256" key="4">
    <source>
        <dbReference type="ARBA" id="ARBA00023015"/>
    </source>
</evidence>
<evidence type="ECO:0000256" key="3">
    <source>
        <dbReference type="ARBA" id="ARBA00007853"/>
    </source>
</evidence>
<evidence type="ECO:0000256" key="10">
    <source>
        <dbReference type="SAM" id="MobiDB-lite"/>
    </source>
</evidence>
<sequence length="1117" mass="124381">RLLIANAATVWRASLVANKKFDLFLQQLVALLFLLHSFPSDDDHQRPTSLPFTRSIFIFRRSFISRPTGNRWIVLTPRRCFLPRNKSNTLEDVNLVLLKQSLPNADTVTGYLKRGSWLQHEDTSLLMSSIQENVGPVGLNSAAVLQDEMKLLGEAPSMSSGRKVINSELWHACAGSFVSLPQPGSLVYYFPQGHSEQVTASTRKIANSQIPAYTDLPSQLMCQVHNVALHADKETDEIYAQMTLQPVNSESDVLHIPDLGYTKCKHPTEIFCKILTASDTSTHGGFSVPRRAAEKLFPQLDYSMQPPNQELIVRDLHDNLWTFRHIYRGQPKRHLLTTGWSLFVGAKRLKAGDSILFIRDEKSQLLLGIRRAFRKQIAQPSSVLSTDSMHIGVLAAAAHATSSRSPFTVYYNPRACPSDFVIPLTKYHKAAYTQVPIGMRFGMMIETEESSKRRYMGTIVGISDCDPVKWPNSKWRNLQVEWDEHGYGERPDRVSLWEIETPESLFAFPSITSSLKRQCLPGYVGKCPAINIQFGNLKPFPKPAKNGNPNSEHLIAGVGSENLLNILNKPTSHDGLLGCHQSIYSSILQNVRSGEISRNFSLTMPTFHTMGNSTHQVIVSTAAMQQKQHLSPQRCMVPLGDVMPQEQRHYLVPQGVELDSASRTHVNSQVSGSDEVSPAEPEQKFQDHNTGNENGINLRRTENASLDESSAQQSEMDSVVLPIDPNKQSDDMIKTISHDILAENLDQLPNHQNVESFTSPFDHDNIADQISVKQGLQVKVQGHRKIVRQQSDPTGAQSPGLEATQSSDVCNLNNLLPCQDYLHHNLDHDEWIPQHSCLQSFMSSSRTPEVPCINGNPDSLYLSAAENAATFTSDISSLAKPHSFEPIETYQLSCISDSDTGQHCTTNIQEYLGTQLNSLDDELLVQGILSSEVHNIDVQGHCCVLQGMPNSCGTMDLSEESNTQSETIGNLHLDPSNESMDMASVMPVCIFNSNQEQMSKITSMRLTDSESSLQDIPDCSAGTSSGSIAANDYRLYRGSRKQVCQQPLRTYTKVQKLGSVGRSIDVTRFSNYHELRSAVACMFGLEGQLDDARGSEWKLVYVDYENDVLLVGDDPWE</sequence>
<dbReference type="GO" id="GO:0005634">
    <property type="term" value="C:nucleus"/>
    <property type="evidence" value="ECO:0007669"/>
    <property type="project" value="UniProtKB-SubCell"/>
</dbReference>
<feature type="non-terminal residue" evidence="13">
    <location>
        <position position="1"/>
    </location>
</feature>
<evidence type="ECO:0000313" key="13">
    <source>
        <dbReference type="EMBL" id="CAG1848709.1"/>
    </source>
</evidence>
<keyword evidence="5 9" id="KW-0238">DNA-binding</keyword>
<proteinExistence type="inferred from homology"/>
<evidence type="ECO:0000256" key="6">
    <source>
        <dbReference type="ARBA" id="ARBA00023163"/>
    </source>
</evidence>
<dbReference type="Gene3D" id="2.40.330.10">
    <property type="entry name" value="DNA-binding pseudobarrel domain"/>
    <property type="match status" value="1"/>
</dbReference>
<keyword evidence="7 9" id="KW-0539">Nucleus</keyword>